<accession>A0ABQ1GUG1</accession>
<protein>
    <submittedName>
        <fullName evidence="2">Uncharacterized protein</fullName>
    </submittedName>
</protein>
<dbReference type="Proteomes" id="UP000627464">
    <property type="component" value="Unassembled WGS sequence"/>
</dbReference>
<comment type="caution">
    <text evidence="2">The sequence shown here is derived from an EMBL/GenBank/DDBJ whole genome shotgun (WGS) entry which is preliminary data.</text>
</comment>
<keyword evidence="3" id="KW-1185">Reference proteome</keyword>
<evidence type="ECO:0000256" key="1">
    <source>
        <dbReference type="SAM" id="MobiDB-lite"/>
    </source>
</evidence>
<evidence type="ECO:0000313" key="2">
    <source>
        <dbReference type="EMBL" id="GGA50074.1"/>
    </source>
</evidence>
<gene>
    <name evidence="2" type="ORF">GCM10011328_26700</name>
</gene>
<proteinExistence type="predicted"/>
<reference evidence="3" key="1">
    <citation type="journal article" date="2019" name="Int. J. Syst. Evol. Microbiol.">
        <title>The Global Catalogue of Microorganisms (GCM) 10K type strain sequencing project: providing services to taxonomists for standard genome sequencing and annotation.</title>
        <authorList>
            <consortium name="The Broad Institute Genomics Platform"/>
            <consortium name="The Broad Institute Genome Sequencing Center for Infectious Disease"/>
            <person name="Wu L."/>
            <person name="Ma J."/>
        </authorList>
    </citation>
    <scope>NUCLEOTIDE SEQUENCE [LARGE SCALE GENOMIC DNA]</scope>
    <source>
        <strain evidence="3">CGMCC 1.12806</strain>
    </source>
</reference>
<name>A0ABQ1GUG1_9GAMM</name>
<dbReference type="EMBL" id="BMFZ01000007">
    <property type="protein sequence ID" value="GGA50074.1"/>
    <property type="molecule type" value="Genomic_DNA"/>
</dbReference>
<evidence type="ECO:0000313" key="3">
    <source>
        <dbReference type="Proteomes" id="UP000627464"/>
    </source>
</evidence>
<sequence>MSQAGNQLLINGRNILKHQIVVEMPVDTLDFVFNARCSGQKSADTGEGKRSAASQCNGHI</sequence>
<feature type="region of interest" description="Disordered" evidence="1">
    <location>
        <begin position="39"/>
        <end position="60"/>
    </location>
</feature>
<organism evidence="2 3">
    <name type="scientific">Hafnia psychrotolerans</name>
    <dbReference type="NCBI Taxonomy" id="1477018"/>
    <lineage>
        <taxon>Bacteria</taxon>
        <taxon>Pseudomonadati</taxon>
        <taxon>Pseudomonadota</taxon>
        <taxon>Gammaproteobacteria</taxon>
        <taxon>Enterobacterales</taxon>
        <taxon>Hafniaceae</taxon>
        <taxon>Hafnia</taxon>
    </lineage>
</organism>